<dbReference type="OrthoDB" id="1939300at2759"/>
<feature type="region of interest" description="Disordered" evidence="1">
    <location>
        <begin position="231"/>
        <end position="262"/>
    </location>
</feature>
<proteinExistence type="predicted"/>
<dbReference type="Proteomes" id="UP000626092">
    <property type="component" value="Unassembled WGS sequence"/>
</dbReference>
<reference evidence="2" key="1">
    <citation type="submission" date="2019-11" db="EMBL/GenBank/DDBJ databases">
        <authorList>
            <person name="Liu Y."/>
            <person name="Hou J."/>
            <person name="Li T.-Q."/>
            <person name="Guan C.-H."/>
            <person name="Wu X."/>
            <person name="Wu H.-Z."/>
            <person name="Ling F."/>
            <person name="Zhang R."/>
            <person name="Shi X.-G."/>
            <person name="Ren J.-P."/>
            <person name="Chen E.-F."/>
            <person name="Sun J.-M."/>
        </authorList>
    </citation>
    <scope>NUCLEOTIDE SEQUENCE</scope>
    <source>
        <strain evidence="2">Adult_tree_wgs_1</strain>
        <tissue evidence="2">Leaves</tissue>
    </source>
</reference>
<protein>
    <recommendedName>
        <fullName evidence="4">DUF4283 domain-containing protein</fullName>
    </recommendedName>
</protein>
<dbReference type="EMBL" id="WJXA01000001">
    <property type="protein sequence ID" value="KAF7153381.1"/>
    <property type="molecule type" value="Genomic_DNA"/>
</dbReference>
<dbReference type="PANTHER" id="PTHR31286">
    <property type="entry name" value="GLYCINE-RICH CELL WALL STRUCTURAL PROTEIN 1.8-LIKE"/>
    <property type="match status" value="1"/>
</dbReference>
<dbReference type="PANTHER" id="PTHR31286:SF99">
    <property type="entry name" value="DUF4283 DOMAIN-CONTAINING PROTEIN"/>
    <property type="match status" value="1"/>
</dbReference>
<dbReference type="AlphaFoldDB" id="A0A834HJ93"/>
<evidence type="ECO:0000313" key="2">
    <source>
        <dbReference type="EMBL" id="KAF7153381.1"/>
    </source>
</evidence>
<keyword evidence="3" id="KW-1185">Reference proteome</keyword>
<evidence type="ECO:0000256" key="1">
    <source>
        <dbReference type="SAM" id="MobiDB-lite"/>
    </source>
</evidence>
<comment type="caution">
    <text evidence="2">The sequence shown here is derived from an EMBL/GenBank/DDBJ whole genome shotgun (WGS) entry which is preliminary data.</text>
</comment>
<name>A0A834HJ93_RHOSS</name>
<evidence type="ECO:0000313" key="3">
    <source>
        <dbReference type="Proteomes" id="UP000626092"/>
    </source>
</evidence>
<sequence length="262" mass="28098">MSNEQGFYFFEFSQADAARRVIEAGPGHFGSKLLILKQWYPQMQLVKEQMARVPIWAQFYNVPLVLWNEGGLSHLATAIGVPLYADDLTENRRCLSYAKICVEVEVGSELPDSVDVECMGELITVGVKYPWKPVADSKGLIPVDNGSFSAAIPGVVAPDADVSVSKEVVFMDDLVSTAVSSPKAPPVGVGQSPVLRGSNSFSALALINQENLRNEEGVDGMPDLFDHPTIPAAKKTRGRGNAKAVLPGGKKGNKRGGDGLKA</sequence>
<dbReference type="InterPro" id="IPR040256">
    <property type="entry name" value="At4g02000-like"/>
</dbReference>
<accession>A0A834HJ93</accession>
<evidence type="ECO:0008006" key="4">
    <source>
        <dbReference type="Google" id="ProtNLM"/>
    </source>
</evidence>
<gene>
    <name evidence="2" type="ORF">RHSIM_Rhsim01G0163800</name>
</gene>
<organism evidence="2 3">
    <name type="scientific">Rhododendron simsii</name>
    <name type="common">Sims's rhododendron</name>
    <dbReference type="NCBI Taxonomy" id="118357"/>
    <lineage>
        <taxon>Eukaryota</taxon>
        <taxon>Viridiplantae</taxon>
        <taxon>Streptophyta</taxon>
        <taxon>Embryophyta</taxon>
        <taxon>Tracheophyta</taxon>
        <taxon>Spermatophyta</taxon>
        <taxon>Magnoliopsida</taxon>
        <taxon>eudicotyledons</taxon>
        <taxon>Gunneridae</taxon>
        <taxon>Pentapetalae</taxon>
        <taxon>asterids</taxon>
        <taxon>Ericales</taxon>
        <taxon>Ericaceae</taxon>
        <taxon>Ericoideae</taxon>
        <taxon>Rhodoreae</taxon>
        <taxon>Rhododendron</taxon>
    </lineage>
</organism>